<evidence type="ECO:0000256" key="1">
    <source>
        <dbReference type="ARBA" id="ARBA00000085"/>
    </source>
</evidence>
<keyword evidence="14" id="KW-0175">Coiled coil</keyword>
<dbReference type="CDD" id="cd00082">
    <property type="entry name" value="HisKA"/>
    <property type="match status" value="1"/>
</dbReference>
<dbReference type="InterPro" id="IPR003661">
    <property type="entry name" value="HisK_dim/P_dom"/>
</dbReference>
<dbReference type="Pfam" id="PF02518">
    <property type="entry name" value="HATPase_c"/>
    <property type="match status" value="1"/>
</dbReference>
<dbReference type="PRINTS" id="PR00344">
    <property type="entry name" value="BCTRLSENSOR"/>
</dbReference>
<dbReference type="PROSITE" id="PS50885">
    <property type="entry name" value="HAMP"/>
    <property type="match status" value="1"/>
</dbReference>
<comment type="subcellular location">
    <subcellularLocation>
        <location evidence="2">Cell membrane</location>
        <topology evidence="2">Multi-pass membrane protein</topology>
    </subcellularLocation>
</comment>
<keyword evidence="11 16" id="KW-1133">Transmembrane helix</keyword>
<feature type="compositionally biased region" description="Acidic residues" evidence="15">
    <location>
        <begin position="602"/>
        <end position="617"/>
    </location>
</feature>
<keyword evidence="5" id="KW-0597">Phosphoprotein</keyword>
<dbReference type="GO" id="GO:0004673">
    <property type="term" value="F:protein histidine kinase activity"/>
    <property type="evidence" value="ECO:0007669"/>
    <property type="project" value="UniProtKB-EC"/>
</dbReference>
<evidence type="ECO:0000256" key="8">
    <source>
        <dbReference type="ARBA" id="ARBA00022741"/>
    </source>
</evidence>
<dbReference type="InterPro" id="IPR003660">
    <property type="entry name" value="HAMP_dom"/>
</dbReference>
<feature type="region of interest" description="Disordered" evidence="15">
    <location>
        <begin position="577"/>
        <end position="617"/>
    </location>
</feature>
<dbReference type="InterPro" id="IPR003594">
    <property type="entry name" value="HATPase_dom"/>
</dbReference>
<dbReference type="SMART" id="SM00304">
    <property type="entry name" value="HAMP"/>
    <property type="match status" value="1"/>
</dbReference>
<evidence type="ECO:0000256" key="10">
    <source>
        <dbReference type="ARBA" id="ARBA00022840"/>
    </source>
</evidence>
<dbReference type="NCBIfam" id="NF040691">
    <property type="entry name" value="MtrAB_MtrB"/>
    <property type="match status" value="1"/>
</dbReference>
<dbReference type="InterPro" id="IPR047669">
    <property type="entry name" value="MtrAB_MtrB"/>
</dbReference>
<feature type="coiled-coil region" evidence="14">
    <location>
        <begin position="301"/>
        <end position="328"/>
    </location>
</feature>
<feature type="domain" description="Histidine kinase" evidence="17">
    <location>
        <begin position="338"/>
        <end position="554"/>
    </location>
</feature>
<evidence type="ECO:0000313" key="19">
    <source>
        <dbReference type="EMBL" id="MDR6940006.1"/>
    </source>
</evidence>
<dbReference type="InterPro" id="IPR036890">
    <property type="entry name" value="HATPase_C_sf"/>
</dbReference>
<dbReference type="SMART" id="SM00388">
    <property type="entry name" value="HisKA"/>
    <property type="match status" value="1"/>
</dbReference>
<dbReference type="EMBL" id="JAVDUJ010000001">
    <property type="protein sequence ID" value="MDR6940006.1"/>
    <property type="molecule type" value="Genomic_DNA"/>
</dbReference>
<comment type="caution">
    <text evidence="19">The sequence shown here is derived from an EMBL/GenBank/DDBJ whole genome shotgun (WGS) entry which is preliminary data.</text>
</comment>
<organism evidence="19 20">
    <name type="scientific">Arcanobacterium hippocoleae</name>
    <dbReference type="NCBI Taxonomy" id="149017"/>
    <lineage>
        <taxon>Bacteria</taxon>
        <taxon>Bacillati</taxon>
        <taxon>Actinomycetota</taxon>
        <taxon>Actinomycetes</taxon>
        <taxon>Actinomycetales</taxon>
        <taxon>Actinomycetaceae</taxon>
        <taxon>Arcanobacterium</taxon>
    </lineage>
</organism>
<dbReference type="InterPro" id="IPR036097">
    <property type="entry name" value="HisK_dim/P_sf"/>
</dbReference>
<name>A0ABU1T551_9ACTO</name>
<keyword evidence="4" id="KW-1003">Cell membrane</keyword>
<dbReference type="InterPro" id="IPR050980">
    <property type="entry name" value="2C_sensor_his_kinase"/>
</dbReference>
<dbReference type="Gene3D" id="1.10.287.130">
    <property type="match status" value="1"/>
</dbReference>
<accession>A0ABU1T551</accession>
<dbReference type="Pfam" id="PF00672">
    <property type="entry name" value="HAMP"/>
    <property type="match status" value="1"/>
</dbReference>
<proteinExistence type="predicted"/>
<dbReference type="SUPFAM" id="SSF55874">
    <property type="entry name" value="ATPase domain of HSP90 chaperone/DNA topoisomerase II/histidine kinase"/>
    <property type="match status" value="1"/>
</dbReference>
<dbReference type="PANTHER" id="PTHR44936:SF10">
    <property type="entry name" value="SENSOR PROTEIN RSTB"/>
    <property type="match status" value="1"/>
</dbReference>
<evidence type="ECO:0000256" key="4">
    <source>
        <dbReference type="ARBA" id="ARBA00022475"/>
    </source>
</evidence>
<evidence type="ECO:0000256" key="3">
    <source>
        <dbReference type="ARBA" id="ARBA00012438"/>
    </source>
</evidence>
<keyword evidence="7 16" id="KW-0812">Transmembrane</keyword>
<dbReference type="PROSITE" id="PS50109">
    <property type="entry name" value="HIS_KIN"/>
    <property type="match status" value="1"/>
</dbReference>
<dbReference type="SMART" id="SM00387">
    <property type="entry name" value="HATPase_c"/>
    <property type="match status" value="1"/>
</dbReference>
<evidence type="ECO:0000256" key="6">
    <source>
        <dbReference type="ARBA" id="ARBA00022679"/>
    </source>
</evidence>
<evidence type="ECO:0000256" key="7">
    <source>
        <dbReference type="ARBA" id="ARBA00022692"/>
    </source>
</evidence>
<feature type="domain" description="HAMP" evidence="18">
    <location>
        <begin position="271"/>
        <end position="323"/>
    </location>
</feature>
<dbReference type="Gene3D" id="3.30.565.10">
    <property type="entry name" value="Histidine kinase-like ATPase, C-terminal domain"/>
    <property type="match status" value="1"/>
</dbReference>
<sequence>MSERALIDAAAAHREQTMIAPDTEANNGAAVRGSAADSAVQPAEILSPFEKLASMIDRVQDAWASSLQIRVAASIVTGGLLITVLAGILITSQLSAAIFQQSTTSYVEQFSADANTAQANFSASAAPTSGQTQQVANDLVSKMYDPNRGLLGALLVSSQGQSTSGNQIIEPATASATRIRSLITPQLKHAVEKSKDVAWQSVKLISPEGLTVPGVLMGTSIYIPNSGQYEFYAVFSLETQQKLLQTTQRVLAVAVLIFGVLIGLLTYAILRLVLRPVHAAAENAQHLAEGEFDTRMEVKGKDELAQLAKSFNQMAESLERQFGKLERMSALQTNFVSAVSHELRSPVTTMRMAGQLIYDKREELPPLLKRSAELQHDQVINLESMLADLLEISRYDAGAMALSTQTTNIETLTRKVVASLDPLAVDNGVVVRMEFAGELQAEIEPRRIERVIRNLVVNALEHAEGNPVKVSVVANETAVALQVQDRGIGLSDEQAAHVFDRFWRADSSRVRKTGGTGLGLTIAREDALIHGGMLEAVGELGVGSVFLLTFPKIPGAPYNRPLPLVKPIAPEVGEVAVETDSRIDTQLADVPLDVADPPAAENDSEDAQNPEVESERD</sequence>
<evidence type="ECO:0000256" key="14">
    <source>
        <dbReference type="SAM" id="Coils"/>
    </source>
</evidence>
<evidence type="ECO:0000256" key="5">
    <source>
        <dbReference type="ARBA" id="ARBA00022553"/>
    </source>
</evidence>
<feature type="transmembrane region" description="Helical" evidence="16">
    <location>
        <begin position="67"/>
        <end position="90"/>
    </location>
</feature>
<keyword evidence="12" id="KW-0902">Two-component regulatory system</keyword>
<reference evidence="19 20" key="1">
    <citation type="submission" date="2023-07" db="EMBL/GenBank/DDBJ databases">
        <title>Sequencing the genomes of 1000 actinobacteria strains.</title>
        <authorList>
            <person name="Klenk H.-P."/>
        </authorList>
    </citation>
    <scope>NUCLEOTIDE SEQUENCE [LARGE SCALE GENOMIC DNA]</scope>
    <source>
        <strain evidence="19 20">DSM 15539</strain>
    </source>
</reference>
<evidence type="ECO:0000256" key="16">
    <source>
        <dbReference type="SAM" id="Phobius"/>
    </source>
</evidence>
<evidence type="ECO:0000256" key="9">
    <source>
        <dbReference type="ARBA" id="ARBA00022777"/>
    </source>
</evidence>
<feature type="transmembrane region" description="Helical" evidence="16">
    <location>
        <begin position="250"/>
        <end position="270"/>
    </location>
</feature>
<evidence type="ECO:0000256" key="2">
    <source>
        <dbReference type="ARBA" id="ARBA00004651"/>
    </source>
</evidence>
<evidence type="ECO:0000259" key="18">
    <source>
        <dbReference type="PROSITE" id="PS50885"/>
    </source>
</evidence>
<dbReference type="Pfam" id="PF00512">
    <property type="entry name" value="HisKA"/>
    <property type="match status" value="1"/>
</dbReference>
<evidence type="ECO:0000256" key="12">
    <source>
        <dbReference type="ARBA" id="ARBA00023012"/>
    </source>
</evidence>
<keyword evidence="9 19" id="KW-0418">Kinase</keyword>
<protein>
    <recommendedName>
        <fullName evidence="13">Sensor histidine kinase MtrB</fullName>
        <ecNumber evidence="3">2.7.13.3</ecNumber>
    </recommendedName>
</protein>
<dbReference type="SUPFAM" id="SSF158472">
    <property type="entry name" value="HAMP domain-like"/>
    <property type="match status" value="1"/>
</dbReference>
<dbReference type="CDD" id="cd00075">
    <property type="entry name" value="HATPase"/>
    <property type="match status" value="1"/>
</dbReference>
<evidence type="ECO:0000259" key="17">
    <source>
        <dbReference type="PROSITE" id="PS50109"/>
    </source>
</evidence>
<dbReference type="PANTHER" id="PTHR44936">
    <property type="entry name" value="SENSOR PROTEIN CREC"/>
    <property type="match status" value="1"/>
</dbReference>
<evidence type="ECO:0000256" key="13">
    <source>
        <dbReference type="ARBA" id="ARBA00035305"/>
    </source>
</evidence>
<keyword evidence="6 19" id="KW-0808">Transferase</keyword>
<gene>
    <name evidence="19" type="ORF">J2S36_001549</name>
</gene>
<evidence type="ECO:0000313" key="20">
    <source>
        <dbReference type="Proteomes" id="UP001266099"/>
    </source>
</evidence>
<dbReference type="InterPro" id="IPR005467">
    <property type="entry name" value="His_kinase_dom"/>
</dbReference>
<keyword evidence="10" id="KW-0067">ATP-binding</keyword>
<evidence type="ECO:0000256" key="15">
    <source>
        <dbReference type="SAM" id="MobiDB-lite"/>
    </source>
</evidence>
<dbReference type="CDD" id="cd06225">
    <property type="entry name" value="HAMP"/>
    <property type="match status" value="1"/>
</dbReference>
<keyword evidence="20" id="KW-1185">Reference proteome</keyword>
<keyword evidence="16" id="KW-0472">Membrane</keyword>
<keyword evidence="8" id="KW-0547">Nucleotide-binding</keyword>
<dbReference type="Gene3D" id="6.10.340.10">
    <property type="match status" value="1"/>
</dbReference>
<comment type="catalytic activity">
    <reaction evidence="1">
        <text>ATP + protein L-histidine = ADP + protein N-phospho-L-histidine.</text>
        <dbReference type="EC" id="2.7.13.3"/>
    </reaction>
</comment>
<dbReference type="InterPro" id="IPR004358">
    <property type="entry name" value="Sig_transdc_His_kin-like_C"/>
</dbReference>
<dbReference type="Proteomes" id="UP001266099">
    <property type="component" value="Unassembled WGS sequence"/>
</dbReference>
<dbReference type="RefSeq" id="WP_309957144.1">
    <property type="nucleotide sequence ID" value="NZ_JAVDUJ010000001.1"/>
</dbReference>
<evidence type="ECO:0000256" key="11">
    <source>
        <dbReference type="ARBA" id="ARBA00022989"/>
    </source>
</evidence>
<dbReference type="SUPFAM" id="SSF47384">
    <property type="entry name" value="Homodimeric domain of signal transducing histidine kinase"/>
    <property type="match status" value="1"/>
</dbReference>
<dbReference type="EC" id="2.7.13.3" evidence="3"/>